<dbReference type="Proteomes" id="UP000198979">
    <property type="component" value="Unassembled WGS sequence"/>
</dbReference>
<reference evidence="3" key="1">
    <citation type="submission" date="2016-10" db="EMBL/GenBank/DDBJ databases">
        <authorList>
            <person name="Varghese N."/>
            <person name="Submissions S."/>
        </authorList>
    </citation>
    <scope>NUCLEOTIDE SEQUENCE [LARGE SCALE GENOMIC DNA]</scope>
    <source>
        <strain evidence="3">K1</strain>
    </source>
</reference>
<accession>A0A1I0TYY6</accession>
<proteinExistence type="predicted"/>
<dbReference type="GO" id="GO:0004519">
    <property type="term" value="F:endonuclease activity"/>
    <property type="evidence" value="ECO:0007669"/>
    <property type="project" value="UniProtKB-KW"/>
</dbReference>
<organism evidence="2 3">
    <name type="scientific">Anoxybacillus pushchinoensis</name>
    <dbReference type="NCBI Taxonomy" id="150248"/>
    <lineage>
        <taxon>Bacteria</taxon>
        <taxon>Bacillati</taxon>
        <taxon>Bacillota</taxon>
        <taxon>Bacilli</taxon>
        <taxon>Bacillales</taxon>
        <taxon>Anoxybacillaceae</taxon>
        <taxon>Anoxybacillus</taxon>
    </lineage>
</organism>
<gene>
    <name evidence="2" type="ORF">SAMN05216169_105910</name>
</gene>
<feature type="domain" description="Tox-REase-9" evidence="1">
    <location>
        <begin position="1"/>
        <end position="78"/>
    </location>
</feature>
<keyword evidence="3" id="KW-1185">Reference proteome</keyword>
<dbReference type="STRING" id="150248.SAMN05216169_105910"/>
<dbReference type="Pfam" id="PF15650">
    <property type="entry name" value="Tox-REase-9"/>
    <property type="match status" value="1"/>
</dbReference>
<dbReference type="EMBL" id="FOJQ01000059">
    <property type="protein sequence ID" value="SFA56978.1"/>
    <property type="molecule type" value="Genomic_DNA"/>
</dbReference>
<dbReference type="OrthoDB" id="6225685at2"/>
<evidence type="ECO:0000313" key="2">
    <source>
        <dbReference type="EMBL" id="SFA56978.1"/>
    </source>
</evidence>
<evidence type="ECO:0000313" key="3">
    <source>
        <dbReference type="Proteomes" id="UP000198979"/>
    </source>
</evidence>
<keyword evidence="2" id="KW-0378">Hydrolase</keyword>
<protein>
    <submittedName>
        <fullName evidence="2">Restriction endonuclease fold toxin 9</fullName>
    </submittedName>
</protein>
<keyword evidence="2" id="KW-0540">Nuclease</keyword>
<keyword evidence="2" id="KW-0255">Endonuclease</keyword>
<evidence type="ECO:0000259" key="1">
    <source>
        <dbReference type="Pfam" id="PF15650"/>
    </source>
</evidence>
<name>A0A1I0TYY6_9BACL</name>
<sequence length="78" mass="9392">MHKKYMAHLHDELKGRIKEYKGIKGIRPDFVDFNTGTIYELKPYNPRAIAQGKRQLKKYKRIFEQERGGKWKTVLHVY</sequence>
<dbReference type="AlphaFoldDB" id="A0A1I0TYY6"/>
<dbReference type="InterPro" id="IPR028902">
    <property type="entry name" value="Tox-REase-9_dom"/>
</dbReference>